<proteinExistence type="predicted"/>
<dbReference type="PANTHER" id="PTHR28142">
    <property type="entry name" value="MITOCHONDRIAL INNER MEMBRANE I-AAA PROTEASE SUPERCOMPLEX SUBUNIT MGR3-RELATED"/>
    <property type="match status" value="1"/>
</dbReference>
<dbReference type="PANTHER" id="PTHR28142:SF1">
    <property type="entry name" value="MITOCHONDRIAL INNER MEMBRANE I-AAA PROTEASE SUPERCOMPLEX SUBUNIT MGR3-RELATED"/>
    <property type="match status" value="1"/>
</dbReference>
<evidence type="ECO:0000313" key="3">
    <source>
        <dbReference type="Proteomes" id="UP000245383"/>
    </source>
</evidence>
<name>A0A2T9YRZ3_9FUNG</name>
<dbReference type="OrthoDB" id="10050400at2759"/>
<gene>
    <name evidence="2" type="ORF">BB561_002071</name>
</gene>
<dbReference type="InterPro" id="IPR011990">
    <property type="entry name" value="TPR-like_helical_dom_sf"/>
</dbReference>
<sequence>MLPNALKTLGAATSLRQLAPKYQPHISTAATAFFCRKYTINRSWVSPRSSFLKERGGKRPYSQESFFESRMGKTVVLVVGSAVCIGVFAYQGYMFFFGPGSVYPAEVRKLLREGASTYLQDSSKQDLNASAKCYKEALDLLDTKYSMQKDLEPSSPYVTGILARLAEVYLKAQDKPSAIYYFKNLISRVFTKEELLDHKLVVAKLANQELDKKSIENIMRGIGAMNRLAETYEIIGDVNASTAPALSPSNYKNIQEYKNADDIYTWVLNVVMESYNSHYRNVYVDTENDSNGSSKLTTPDFDSKTLPKYLSAYMVNTLFFNASNFYSKVGLYGLSTPLLLRASDLLDKSKKSQSEENVCKSCVILTHLVKIATENNDLEAAKKWIVRGKDQAKLFIQNESCLQSLVALVFADGYIKEQENKLIDARIEYRKALELSKAMAYEEGETNASESIARISLILK</sequence>
<dbReference type="EMBL" id="MBFR01000065">
    <property type="protein sequence ID" value="PVU95102.1"/>
    <property type="molecule type" value="Genomic_DNA"/>
</dbReference>
<comment type="caution">
    <text evidence="2">The sequence shown here is derived from an EMBL/GenBank/DDBJ whole genome shotgun (WGS) entry which is preliminary data.</text>
</comment>
<evidence type="ECO:0000313" key="2">
    <source>
        <dbReference type="EMBL" id="PVU95102.1"/>
    </source>
</evidence>
<keyword evidence="1" id="KW-0472">Membrane</keyword>
<dbReference type="InterPro" id="IPR040201">
    <property type="entry name" value="Mrg3-like"/>
</dbReference>
<feature type="transmembrane region" description="Helical" evidence="1">
    <location>
        <begin position="75"/>
        <end position="96"/>
    </location>
</feature>
<dbReference type="AlphaFoldDB" id="A0A2T9YRZ3"/>
<reference evidence="2 3" key="1">
    <citation type="journal article" date="2018" name="MBio">
        <title>Comparative Genomics Reveals the Core Gene Toolbox for the Fungus-Insect Symbiosis.</title>
        <authorList>
            <person name="Wang Y."/>
            <person name="Stata M."/>
            <person name="Wang W."/>
            <person name="Stajich J.E."/>
            <person name="White M.M."/>
            <person name="Moncalvo J.M."/>
        </authorList>
    </citation>
    <scope>NUCLEOTIDE SEQUENCE [LARGE SCALE GENOMIC DNA]</scope>
    <source>
        <strain evidence="2 3">SWE-8-4</strain>
    </source>
</reference>
<dbReference type="Proteomes" id="UP000245383">
    <property type="component" value="Unassembled WGS sequence"/>
</dbReference>
<dbReference type="STRING" id="133385.A0A2T9YRZ3"/>
<dbReference type="Gene3D" id="1.25.40.10">
    <property type="entry name" value="Tetratricopeptide repeat domain"/>
    <property type="match status" value="1"/>
</dbReference>
<evidence type="ECO:0000256" key="1">
    <source>
        <dbReference type="SAM" id="Phobius"/>
    </source>
</evidence>
<protein>
    <submittedName>
        <fullName evidence="2">Uncharacterized protein</fullName>
    </submittedName>
</protein>
<keyword evidence="3" id="KW-1185">Reference proteome</keyword>
<organism evidence="2 3">
    <name type="scientific">Smittium simulii</name>
    <dbReference type="NCBI Taxonomy" id="133385"/>
    <lineage>
        <taxon>Eukaryota</taxon>
        <taxon>Fungi</taxon>
        <taxon>Fungi incertae sedis</taxon>
        <taxon>Zoopagomycota</taxon>
        <taxon>Kickxellomycotina</taxon>
        <taxon>Harpellomycetes</taxon>
        <taxon>Harpellales</taxon>
        <taxon>Legeriomycetaceae</taxon>
        <taxon>Smittium</taxon>
    </lineage>
</organism>
<accession>A0A2T9YRZ3</accession>
<keyword evidence="1" id="KW-1133">Transmembrane helix</keyword>
<keyword evidence="1" id="KW-0812">Transmembrane</keyword>